<dbReference type="EnsemblMetazoa" id="CJA41098.1">
    <property type="protein sequence ID" value="CJA41098.1"/>
    <property type="gene ID" value="WBGene00216946"/>
</dbReference>
<reference evidence="2" key="2">
    <citation type="submission" date="2022-06" db="UniProtKB">
        <authorList>
            <consortium name="EnsemblMetazoa"/>
        </authorList>
    </citation>
    <scope>IDENTIFICATION</scope>
    <source>
        <strain evidence="2">DF5081</strain>
    </source>
</reference>
<proteinExistence type="predicted"/>
<accession>A0A8R1IQ13</accession>
<protein>
    <submittedName>
        <fullName evidence="2">Uncharacterized protein</fullName>
    </submittedName>
</protein>
<sequence>YVDQKMKLTPRTNLIEPDSMT</sequence>
<dbReference type="Proteomes" id="UP000005237">
    <property type="component" value="Unassembled WGS sequence"/>
</dbReference>
<organism evidence="2 3">
    <name type="scientific">Caenorhabditis japonica</name>
    <dbReference type="NCBI Taxonomy" id="281687"/>
    <lineage>
        <taxon>Eukaryota</taxon>
        <taxon>Metazoa</taxon>
        <taxon>Ecdysozoa</taxon>
        <taxon>Nematoda</taxon>
        <taxon>Chromadorea</taxon>
        <taxon>Rhabditida</taxon>
        <taxon>Rhabditina</taxon>
        <taxon>Rhabditomorpha</taxon>
        <taxon>Rhabditoidea</taxon>
        <taxon>Rhabditidae</taxon>
        <taxon>Peloderinae</taxon>
        <taxon>Caenorhabditis</taxon>
    </lineage>
</organism>
<dbReference type="AlphaFoldDB" id="A0A8R1IQ13"/>
<keyword evidence="3" id="KW-1185">Reference proteome</keyword>
<evidence type="ECO:0000313" key="3">
    <source>
        <dbReference type="Proteomes" id="UP000005237"/>
    </source>
</evidence>
<reference evidence="3" key="1">
    <citation type="submission" date="2010-08" db="EMBL/GenBank/DDBJ databases">
        <authorList>
            <consortium name="Caenorhabditis japonica Sequencing Consortium"/>
            <person name="Wilson R.K."/>
        </authorList>
    </citation>
    <scope>NUCLEOTIDE SEQUENCE [LARGE SCALE GENOMIC DNA]</scope>
    <source>
        <strain evidence="3">DF5081</strain>
    </source>
</reference>
<name>A0A8R1IQ13_CAEJA</name>
<evidence type="ECO:0000256" key="1">
    <source>
        <dbReference type="SAM" id="MobiDB-lite"/>
    </source>
</evidence>
<evidence type="ECO:0000313" key="2">
    <source>
        <dbReference type="EnsemblMetazoa" id="CJA41098.1"/>
    </source>
</evidence>
<feature type="region of interest" description="Disordered" evidence="1">
    <location>
        <begin position="1"/>
        <end position="21"/>
    </location>
</feature>